<feature type="transmembrane region" description="Helical" evidence="1">
    <location>
        <begin position="20"/>
        <end position="44"/>
    </location>
</feature>
<dbReference type="KEGG" id="pbro:HOP40_14350"/>
<organism evidence="2 3">
    <name type="scientific">Pseudonocardia broussonetiae</name>
    <dbReference type="NCBI Taxonomy" id="2736640"/>
    <lineage>
        <taxon>Bacteria</taxon>
        <taxon>Bacillati</taxon>
        <taxon>Actinomycetota</taxon>
        <taxon>Actinomycetes</taxon>
        <taxon>Pseudonocardiales</taxon>
        <taxon>Pseudonocardiaceae</taxon>
        <taxon>Pseudonocardia</taxon>
    </lineage>
</organism>
<keyword evidence="1" id="KW-0472">Membrane</keyword>
<dbReference type="EMBL" id="CP053564">
    <property type="protein sequence ID" value="QJY46855.1"/>
    <property type="molecule type" value="Genomic_DNA"/>
</dbReference>
<evidence type="ECO:0000313" key="2">
    <source>
        <dbReference type="EMBL" id="QJY46855.1"/>
    </source>
</evidence>
<keyword evidence="1" id="KW-1133">Transmembrane helix</keyword>
<keyword evidence="3" id="KW-1185">Reference proteome</keyword>
<dbReference type="RefSeq" id="WP_172158720.1">
    <property type="nucleotide sequence ID" value="NZ_CP053564.1"/>
</dbReference>
<sequence>MAERVEGVARWPLRGAWRTWLRVSALIGLVLLAGGAVLVALALAGGAPAAALPGLVLLAVGAVVGRQVAHTAHDVVLHADGTLVVRRMRGPLHTRVDAVTAVRPSRLRSSRTPTVLETTDGWAYLIHDERTRATLKAALEEGTHP</sequence>
<gene>
    <name evidence="2" type="ORF">HOP40_14350</name>
</gene>
<reference evidence="2 3" key="1">
    <citation type="submission" date="2020-05" db="EMBL/GenBank/DDBJ databases">
        <authorList>
            <person name="Mo P."/>
        </authorList>
    </citation>
    <scope>NUCLEOTIDE SEQUENCE [LARGE SCALE GENOMIC DNA]</scope>
    <source>
        <strain evidence="2 3">Gen01</strain>
    </source>
</reference>
<evidence type="ECO:0000313" key="3">
    <source>
        <dbReference type="Proteomes" id="UP000505377"/>
    </source>
</evidence>
<proteinExistence type="predicted"/>
<name>A0A6M6JI56_9PSEU</name>
<protein>
    <recommendedName>
        <fullName evidence="4">PH domain-containing protein</fullName>
    </recommendedName>
</protein>
<feature type="transmembrane region" description="Helical" evidence="1">
    <location>
        <begin position="50"/>
        <end position="69"/>
    </location>
</feature>
<accession>A0A6M6JI56</accession>
<dbReference type="Proteomes" id="UP000505377">
    <property type="component" value="Chromosome"/>
</dbReference>
<keyword evidence="1" id="KW-0812">Transmembrane</keyword>
<dbReference type="AlphaFoldDB" id="A0A6M6JI56"/>
<evidence type="ECO:0008006" key="4">
    <source>
        <dbReference type="Google" id="ProtNLM"/>
    </source>
</evidence>
<evidence type="ECO:0000256" key="1">
    <source>
        <dbReference type="SAM" id="Phobius"/>
    </source>
</evidence>